<dbReference type="EMBL" id="JACEFO010001605">
    <property type="protein sequence ID" value="KAF8732059.1"/>
    <property type="molecule type" value="Genomic_DNA"/>
</dbReference>
<sequence>MAHKSILQKPPLEAQTSPQFLAGFRPHGFLLGDGQLRQSSIPAISGCSYVPLPPRYCNFLSRGAQSLTISISSRSPASQVVLGGMDCSKRSAGAVASLPEDPLVEILSRVPFKSICRFKCVSKAWRDLIADPLHRKKLPQTLEGFLLYEDSEDCGSKDRPRLCVHFVDVLGRSVRPLDPCFSFLAELPGNENIMLLHYCNDIFLFARPCNSDTSVSYIVCNPATEQWVAVPSSGRTGSLLLAGCTFTYLIFDPATDSSFHLVQFWMERNDSSVHTYSSKTRVWSHKKCDWLGHGYYCIAPNSPDGYVKGMLHLILYGLGGKDQLVSVDVEGNIQKNIPPPARARTGCWLFSDYVGKSQGRLHYIYHEHKFDTGIKERWRKELLIWVLQDYDTQQWVLKDTVRFSKLFGENEHIKESDYNVVAIHPDHNLVYLIKHWNQKLISYDMDSKQVRDVTDVCTLGHGYGCIIPYVPYFSDLSSLENKQ</sequence>
<evidence type="ECO:0000313" key="3">
    <source>
        <dbReference type="Proteomes" id="UP000636709"/>
    </source>
</evidence>
<dbReference type="InterPro" id="IPR055290">
    <property type="entry name" value="At3g26010-like"/>
</dbReference>
<dbReference type="AlphaFoldDB" id="A0A835KLI5"/>
<dbReference type="SUPFAM" id="SSF81383">
    <property type="entry name" value="F-box domain"/>
    <property type="match status" value="1"/>
</dbReference>
<comment type="caution">
    <text evidence="2">The sequence shown here is derived from an EMBL/GenBank/DDBJ whole genome shotgun (WGS) entry which is preliminary data.</text>
</comment>
<dbReference type="InterPro" id="IPR036047">
    <property type="entry name" value="F-box-like_dom_sf"/>
</dbReference>
<dbReference type="PROSITE" id="PS50181">
    <property type="entry name" value="FBOX"/>
    <property type="match status" value="1"/>
</dbReference>
<dbReference type="Proteomes" id="UP000636709">
    <property type="component" value="Unassembled WGS sequence"/>
</dbReference>
<dbReference type="PANTHER" id="PTHR35546:SF108">
    <property type="entry name" value="F-BOX DOMAIN-CONTAINING PROTEIN"/>
    <property type="match status" value="1"/>
</dbReference>
<dbReference type="SMART" id="SM00256">
    <property type="entry name" value="FBOX"/>
    <property type="match status" value="1"/>
</dbReference>
<name>A0A835KLI5_9POAL</name>
<dbReference type="Gene3D" id="1.20.1280.50">
    <property type="match status" value="1"/>
</dbReference>
<evidence type="ECO:0000313" key="2">
    <source>
        <dbReference type="EMBL" id="KAF8732059.1"/>
    </source>
</evidence>
<feature type="domain" description="F-box" evidence="1">
    <location>
        <begin position="92"/>
        <end position="138"/>
    </location>
</feature>
<dbReference type="Pfam" id="PF00646">
    <property type="entry name" value="F-box"/>
    <property type="match status" value="1"/>
</dbReference>
<dbReference type="PANTHER" id="PTHR35546">
    <property type="entry name" value="F-BOX PROTEIN INTERACTION DOMAIN PROTEIN-RELATED"/>
    <property type="match status" value="1"/>
</dbReference>
<accession>A0A835KLI5</accession>
<protein>
    <recommendedName>
        <fullName evidence="1">F-box domain-containing protein</fullName>
    </recommendedName>
</protein>
<proteinExistence type="predicted"/>
<keyword evidence="3" id="KW-1185">Reference proteome</keyword>
<organism evidence="2 3">
    <name type="scientific">Digitaria exilis</name>
    <dbReference type="NCBI Taxonomy" id="1010633"/>
    <lineage>
        <taxon>Eukaryota</taxon>
        <taxon>Viridiplantae</taxon>
        <taxon>Streptophyta</taxon>
        <taxon>Embryophyta</taxon>
        <taxon>Tracheophyta</taxon>
        <taxon>Spermatophyta</taxon>
        <taxon>Magnoliopsida</taxon>
        <taxon>Liliopsida</taxon>
        <taxon>Poales</taxon>
        <taxon>Poaceae</taxon>
        <taxon>PACMAD clade</taxon>
        <taxon>Panicoideae</taxon>
        <taxon>Panicodae</taxon>
        <taxon>Paniceae</taxon>
        <taxon>Anthephorinae</taxon>
        <taxon>Digitaria</taxon>
    </lineage>
</organism>
<dbReference type="InterPro" id="IPR001810">
    <property type="entry name" value="F-box_dom"/>
</dbReference>
<dbReference type="CDD" id="cd22157">
    <property type="entry name" value="F-box_AtFBW1-like"/>
    <property type="match status" value="1"/>
</dbReference>
<dbReference type="InterPro" id="IPR056592">
    <property type="entry name" value="Beta-prop_At3g26010-like"/>
</dbReference>
<gene>
    <name evidence="2" type="ORF">HU200_016015</name>
</gene>
<reference evidence="2" key="1">
    <citation type="submission" date="2020-07" db="EMBL/GenBank/DDBJ databases">
        <title>Genome sequence and genetic diversity analysis of an under-domesticated orphan crop, white fonio (Digitaria exilis).</title>
        <authorList>
            <person name="Bennetzen J.L."/>
            <person name="Chen S."/>
            <person name="Ma X."/>
            <person name="Wang X."/>
            <person name="Yssel A.E.J."/>
            <person name="Chaluvadi S.R."/>
            <person name="Johnson M."/>
            <person name="Gangashetty P."/>
            <person name="Hamidou F."/>
            <person name="Sanogo M.D."/>
            <person name="Zwaenepoel A."/>
            <person name="Wallace J."/>
            <person name="Van De Peer Y."/>
            <person name="Van Deynze A."/>
        </authorList>
    </citation>
    <scope>NUCLEOTIDE SEQUENCE</scope>
    <source>
        <tissue evidence="2">Leaves</tissue>
    </source>
</reference>
<dbReference type="OrthoDB" id="672358at2759"/>
<dbReference type="Pfam" id="PF24750">
    <property type="entry name" value="b-prop_At3g26010-like"/>
    <property type="match status" value="1"/>
</dbReference>
<evidence type="ECO:0000259" key="1">
    <source>
        <dbReference type="PROSITE" id="PS50181"/>
    </source>
</evidence>